<dbReference type="PANTHER" id="PTHR43204:SF1">
    <property type="entry name" value="ABC TRANSPORTER I FAMILY MEMBER 6, CHLOROPLASTIC"/>
    <property type="match status" value="1"/>
</dbReference>
<dbReference type="STRING" id="490899.DKAM_0150"/>
<dbReference type="GO" id="GO:0016887">
    <property type="term" value="F:ATP hydrolysis activity"/>
    <property type="evidence" value="ECO:0007669"/>
    <property type="project" value="InterPro"/>
</dbReference>
<sequence length="243" mass="26698">MSLEVQGLSVAVDDRIVLRDISLTIPQGELHIIMGPNGSGKSTLLASLMGLPYLKIISGRIYFDGRDITKLPPYERAKLGIALAHQNPPEVKGVKLREIARFMLEKYRCDDSAMFSKLLKIDPLLDRDLFLGFSGGEKKRAELFLSLLQSPRLAMLDEPDSGVDVESAEIIAHAIELLIHKKSSVILVTHTGLITNKLNRIDGVHLLIDGSIAYSGSPDEVLPVVFKFGYRRGVEILKGGKNG</sequence>
<dbReference type="GO" id="GO:0005524">
    <property type="term" value="F:ATP binding"/>
    <property type="evidence" value="ECO:0007669"/>
    <property type="project" value="UniProtKB-KW"/>
</dbReference>
<dbReference type="GeneID" id="7170461"/>
<gene>
    <name evidence="4" type="ordered locus">DKAM_0150</name>
</gene>
<reference evidence="4 5" key="1">
    <citation type="journal article" date="2009" name="J. Bacteriol.">
        <title>Complete genome sequence of the anaerobic, protein-degrading hyperthermophilic crenarchaeon Desulfurococcus kamchatkensis.</title>
        <authorList>
            <person name="Ravin N.V."/>
            <person name="Mardanov A.V."/>
            <person name="Beletsky A.V."/>
            <person name="Kublanov I.V."/>
            <person name="Kolganova T.V."/>
            <person name="Lebedinsky A.V."/>
            <person name="Chernyh N.A."/>
            <person name="Bonch-Osmolovskaya E.A."/>
            <person name="Skryabin K.G."/>
        </authorList>
    </citation>
    <scope>NUCLEOTIDE SEQUENCE [LARGE SCALE GENOMIC DNA]</scope>
    <source>
        <strain evidence="5">DSM 18924 / JCM 16383 / VKM B-2413 / 1221n</strain>
    </source>
</reference>
<dbReference type="PROSITE" id="PS50893">
    <property type="entry name" value="ABC_TRANSPORTER_2"/>
    <property type="match status" value="1"/>
</dbReference>
<dbReference type="InterPro" id="IPR003439">
    <property type="entry name" value="ABC_transporter-like_ATP-bd"/>
</dbReference>
<feature type="domain" description="ABC transporter" evidence="3">
    <location>
        <begin position="3"/>
        <end position="234"/>
    </location>
</feature>
<evidence type="ECO:0000256" key="1">
    <source>
        <dbReference type="ARBA" id="ARBA00022741"/>
    </source>
</evidence>
<dbReference type="InterPro" id="IPR003593">
    <property type="entry name" value="AAA+_ATPase"/>
</dbReference>
<evidence type="ECO:0000259" key="3">
    <source>
        <dbReference type="PROSITE" id="PS50893"/>
    </source>
</evidence>
<dbReference type="InterPro" id="IPR010230">
    <property type="entry name" value="FeS-cluster_ATPase_SufC"/>
</dbReference>
<evidence type="ECO:0000313" key="5">
    <source>
        <dbReference type="Proteomes" id="UP000006903"/>
    </source>
</evidence>
<dbReference type="SMART" id="SM00382">
    <property type="entry name" value="AAA"/>
    <property type="match status" value="1"/>
</dbReference>
<evidence type="ECO:0000313" key="4">
    <source>
        <dbReference type="EMBL" id="ACL10479.1"/>
    </source>
</evidence>
<dbReference type="InterPro" id="IPR027417">
    <property type="entry name" value="P-loop_NTPase"/>
</dbReference>
<proteinExistence type="predicted"/>
<dbReference type="KEGG" id="dka:DKAM_0150"/>
<evidence type="ECO:0000256" key="2">
    <source>
        <dbReference type="ARBA" id="ARBA00022840"/>
    </source>
</evidence>
<dbReference type="HOGENOM" id="CLU_000604_48_1_2"/>
<dbReference type="EMBL" id="CP001140">
    <property type="protein sequence ID" value="ACL10479.1"/>
    <property type="molecule type" value="Genomic_DNA"/>
</dbReference>
<dbReference type="eggNOG" id="arCOG04236">
    <property type="taxonomic scope" value="Archaea"/>
</dbReference>
<dbReference type="AlphaFoldDB" id="B8D2T2"/>
<dbReference type="Proteomes" id="UP000006903">
    <property type="component" value="Chromosome"/>
</dbReference>
<dbReference type="RefSeq" id="WP_012607821.1">
    <property type="nucleotide sequence ID" value="NC_011766.1"/>
</dbReference>
<dbReference type="PANTHER" id="PTHR43204">
    <property type="entry name" value="ABC TRANSPORTER I FAMILY MEMBER 6, CHLOROPLASTIC"/>
    <property type="match status" value="1"/>
</dbReference>
<protein>
    <submittedName>
        <fullName evidence="4">ABC transporter related protein</fullName>
    </submittedName>
</protein>
<name>B8D2T2_DESA1</name>
<dbReference type="SUPFAM" id="SSF52540">
    <property type="entry name" value="P-loop containing nucleoside triphosphate hydrolases"/>
    <property type="match status" value="1"/>
</dbReference>
<keyword evidence="2" id="KW-0067">ATP-binding</keyword>
<dbReference type="Pfam" id="PF00005">
    <property type="entry name" value="ABC_tran"/>
    <property type="match status" value="1"/>
</dbReference>
<organism evidence="4 5">
    <name type="scientific">Desulfurococcus amylolyticus (strain DSM 18924 / JCM 16383 / VKM B-2413 / 1221n)</name>
    <name type="common">Desulfurococcus kamchatkensis</name>
    <dbReference type="NCBI Taxonomy" id="490899"/>
    <lineage>
        <taxon>Archaea</taxon>
        <taxon>Thermoproteota</taxon>
        <taxon>Thermoprotei</taxon>
        <taxon>Desulfurococcales</taxon>
        <taxon>Desulfurococcaceae</taxon>
        <taxon>Desulfurococcus</taxon>
    </lineage>
</organism>
<dbReference type="Gene3D" id="3.40.50.300">
    <property type="entry name" value="P-loop containing nucleotide triphosphate hydrolases"/>
    <property type="match status" value="1"/>
</dbReference>
<keyword evidence="1" id="KW-0547">Nucleotide-binding</keyword>
<accession>B8D2T2</accession>